<accession>A0ABU8Y5H2</accession>
<dbReference type="PIRSF" id="PIRSF002741">
    <property type="entry name" value="MppA"/>
    <property type="match status" value="1"/>
</dbReference>
<feature type="chain" id="PRO_5047063814" evidence="5">
    <location>
        <begin position="38"/>
        <end position="520"/>
    </location>
</feature>
<protein>
    <submittedName>
        <fullName evidence="7">ABC transporter substrate-binding protein</fullName>
    </submittedName>
</protein>
<gene>
    <name evidence="7" type="ORF">WMN62_01195</name>
</gene>
<comment type="caution">
    <text evidence="7">The sequence shown here is derived from an EMBL/GenBank/DDBJ whole genome shotgun (WGS) entry which is preliminary data.</text>
</comment>
<keyword evidence="8" id="KW-1185">Reference proteome</keyword>
<evidence type="ECO:0000256" key="2">
    <source>
        <dbReference type="ARBA" id="ARBA00005695"/>
    </source>
</evidence>
<keyword evidence="3" id="KW-0813">Transport</keyword>
<organism evidence="7 8">
    <name type="scientific">Curtobacterium citreum</name>
    <dbReference type="NCBI Taxonomy" id="2036"/>
    <lineage>
        <taxon>Bacteria</taxon>
        <taxon>Bacillati</taxon>
        <taxon>Actinomycetota</taxon>
        <taxon>Actinomycetes</taxon>
        <taxon>Micrococcales</taxon>
        <taxon>Microbacteriaceae</taxon>
        <taxon>Curtobacterium</taxon>
    </lineage>
</organism>
<dbReference type="Proteomes" id="UP001370299">
    <property type="component" value="Unassembled WGS sequence"/>
</dbReference>
<proteinExistence type="inferred from homology"/>
<dbReference type="PANTHER" id="PTHR30290">
    <property type="entry name" value="PERIPLASMIC BINDING COMPONENT OF ABC TRANSPORTER"/>
    <property type="match status" value="1"/>
</dbReference>
<dbReference type="Pfam" id="PF00496">
    <property type="entry name" value="SBP_bac_5"/>
    <property type="match status" value="1"/>
</dbReference>
<dbReference type="PANTHER" id="PTHR30290:SF10">
    <property type="entry name" value="PERIPLASMIC OLIGOPEPTIDE-BINDING PROTEIN-RELATED"/>
    <property type="match status" value="1"/>
</dbReference>
<dbReference type="InterPro" id="IPR030678">
    <property type="entry name" value="Peptide/Ni-bd"/>
</dbReference>
<evidence type="ECO:0000256" key="3">
    <source>
        <dbReference type="ARBA" id="ARBA00022448"/>
    </source>
</evidence>
<comment type="subcellular location">
    <subcellularLocation>
        <location evidence="1">Cell envelope</location>
    </subcellularLocation>
</comment>
<keyword evidence="4 5" id="KW-0732">Signal</keyword>
<evidence type="ECO:0000313" key="7">
    <source>
        <dbReference type="EMBL" id="MEK0170078.1"/>
    </source>
</evidence>
<evidence type="ECO:0000256" key="5">
    <source>
        <dbReference type="SAM" id="SignalP"/>
    </source>
</evidence>
<feature type="signal peptide" evidence="5">
    <location>
        <begin position="1"/>
        <end position="37"/>
    </location>
</feature>
<evidence type="ECO:0000256" key="4">
    <source>
        <dbReference type="ARBA" id="ARBA00022729"/>
    </source>
</evidence>
<sequence>MTVDLTSRRRRLKRLALAATASALALTLAACSSGGDASPGSSSDTGTYTLGLQEPDSTINPLTTSDYNAMFIVGLASEGLLSQDAKGKLEGRLADSWKASSDGRTWTVQLRDDLQFSDGAALTSKDVVATFDSIIGKDSQSPGKSSFDGILQSVAADGASTVDFTLAKPYADFPYLLTGSNTTIQPAGFDAGANWAKQPVGAGQFVLTKYSAGQGATFTKNPDYWDAKDVELQQVDVKFYADDQAQLLAFQSGEIDQIAASPTATSTLQASDYTETEPYFNKFDGIFLDVTKAPFDDPKVREAFALALDREEIVKTVYGGAAEVGNDTTFFPSSAIQPKGLEQREQDKAKVADLLGGTTVSFEITTLDAEKALAQVVQQQLEAVGGFDVTLKVLTSAQYYADGDDTPWLNAPVTITNWAQRLPAQYVDLIYRDGAVWNASKYSSPELEQLTDRYESTTDESERQDLANQIAEIEWTDLPVIVPAFASSSILLQKRVTGTFRSGQDFPGGFDFRGIGVTAS</sequence>
<evidence type="ECO:0000259" key="6">
    <source>
        <dbReference type="Pfam" id="PF00496"/>
    </source>
</evidence>
<dbReference type="Gene3D" id="3.40.190.10">
    <property type="entry name" value="Periplasmic binding protein-like II"/>
    <property type="match status" value="1"/>
</dbReference>
<dbReference type="InterPro" id="IPR039424">
    <property type="entry name" value="SBP_5"/>
</dbReference>
<reference evidence="7 8" key="1">
    <citation type="submission" date="2024-03" db="EMBL/GenBank/DDBJ databases">
        <title>Whole genomes of four grape xylem sap localized bacterial endophytes.</title>
        <authorList>
            <person name="Kumar G."/>
            <person name="Savka M.A."/>
        </authorList>
    </citation>
    <scope>NUCLEOTIDE SEQUENCE [LARGE SCALE GENOMIC DNA]</scope>
    <source>
        <strain evidence="7 8">RIT_GXS8</strain>
    </source>
</reference>
<evidence type="ECO:0000313" key="8">
    <source>
        <dbReference type="Proteomes" id="UP001370299"/>
    </source>
</evidence>
<dbReference type="Gene3D" id="3.10.105.10">
    <property type="entry name" value="Dipeptide-binding Protein, Domain 3"/>
    <property type="match status" value="1"/>
</dbReference>
<name>A0ABU8Y5H2_9MICO</name>
<comment type="similarity">
    <text evidence="2">Belongs to the bacterial solute-binding protein 5 family.</text>
</comment>
<dbReference type="InterPro" id="IPR000914">
    <property type="entry name" value="SBP_5_dom"/>
</dbReference>
<feature type="domain" description="Solute-binding protein family 5" evidence="6">
    <location>
        <begin position="89"/>
        <end position="423"/>
    </location>
</feature>
<evidence type="ECO:0000256" key="1">
    <source>
        <dbReference type="ARBA" id="ARBA00004196"/>
    </source>
</evidence>
<dbReference type="SUPFAM" id="SSF53850">
    <property type="entry name" value="Periplasmic binding protein-like II"/>
    <property type="match status" value="1"/>
</dbReference>
<dbReference type="EMBL" id="JBBLYY010000010">
    <property type="protein sequence ID" value="MEK0170078.1"/>
    <property type="molecule type" value="Genomic_DNA"/>
</dbReference>
<dbReference type="RefSeq" id="WP_340196526.1">
    <property type="nucleotide sequence ID" value="NZ_JBBKAP010000038.1"/>
</dbReference>